<dbReference type="GO" id="GO:0009279">
    <property type="term" value="C:cell outer membrane"/>
    <property type="evidence" value="ECO:0007669"/>
    <property type="project" value="UniProtKB-SubCell"/>
</dbReference>
<feature type="compositionally biased region" description="Low complexity" evidence="5">
    <location>
        <begin position="33"/>
        <end position="56"/>
    </location>
</feature>
<dbReference type="EMBL" id="CP131914">
    <property type="protein sequence ID" value="XCI80873.1"/>
    <property type="molecule type" value="Genomic_DNA"/>
</dbReference>
<comment type="subcellular location">
    <subcellularLocation>
        <location evidence="1">Cell outer membrane</location>
    </subcellularLocation>
</comment>
<dbReference type="InterPro" id="IPR050330">
    <property type="entry name" value="Bact_OuterMem_StrucFunc"/>
</dbReference>
<feature type="chain" id="PRO_5044009208" evidence="6">
    <location>
        <begin position="20"/>
        <end position="344"/>
    </location>
</feature>
<feature type="compositionally biased region" description="Basic and acidic residues" evidence="5">
    <location>
        <begin position="23"/>
        <end position="32"/>
    </location>
</feature>
<dbReference type="Proteomes" id="UP001430647">
    <property type="component" value="Unassembled WGS sequence"/>
</dbReference>
<dbReference type="RefSeq" id="WP_242159179.1">
    <property type="nucleotide sequence ID" value="NZ_CP131914.1"/>
</dbReference>
<keyword evidence="6" id="KW-0732">Signal</keyword>
<feature type="region of interest" description="Disordered" evidence="5">
    <location>
        <begin position="321"/>
        <end position="344"/>
    </location>
</feature>
<evidence type="ECO:0000256" key="3">
    <source>
        <dbReference type="ARBA" id="ARBA00023237"/>
    </source>
</evidence>
<evidence type="ECO:0000256" key="1">
    <source>
        <dbReference type="ARBA" id="ARBA00004442"/>
    </source>
</evidence>
<reference evidence="9" key="3">
    <citation type="submission" date="2023-08" db="EMBL/GenBank/DDBJ databases">
        <title>Complete genome sequence of Xanthomonas indica.</title>
        <authorList>
            <person name="Patil P.B."/>
            <person name="Rana R."/>
        </authorList>
    </citation>
    <scope>NUCLEOTIDE SEQUENCE</scope>
    <source>
        <strain evidence="9">PPL560</strain>
    </source>
</reference>
<name>A0AAU8I636_9XANT</name>
<protein>
    <submittedName>
        <fullName evidence="9">OmpA family protein</fullName>
    </submittedName>
</protein>
<dbReference type="PANTHER" id="PTHR30329:SF21">
    <property type="entry name" value="LIPOPROTEIN YIAD-RELATED"/>
    <property type="match status" value="1"/>
</dbReference>
<dbReference type="KEGG" id="xin:Q7W82_01525"/>
<feature type="domain" description="OmpA-like" evidence="7">
    <location>
        <begin position="229"/>
        <end position="344"/>
    </location>
</feature>
<evidence type="ECO:0000256" key="4">
    <source>
        <dbReference type="PROSITE-ProRule" id="PRU00473"/>
    </source>
</evidence>
<organism evidence="9">
    <name type="scientific">Xanthomonas indica</name>
    <dbReference type="NCBI Taxonomy" id="2912242"/>
    <lineage>
        <taxon>Bacteria</taxon>
        <taxon>Pseudomonadati</taxon>
        <taxon>Pseudomonadota</taxon>
        <taxon>Gammaproteobacteria</taxon>
        <taxon>Lysobacterales</taxon>
        <taxon>Lysobacteraceae</taxon>
        <taxon>Xanthomonas</taxon>
    </lineage>
</organism>
<evidence type="ECO:0000313" key="10">
    <source>
        <dbReference type="Proteomes" id="UP001430647"/>
    </source>
</evidence>
<dbReference type="InterPro" id="IPR006664">
    <property type="entry name" value="OMP_bac"/>
</dbReference>
<proteinExistence type="predicted"/>
<evidence type="ECO:0000259" key="7">
    <source>
        <dbReference type="PROSITE" id="PS51123"/>
    </source>
</evidence>
<feature type="region of interest" description="Disordered" evidence="5">
    <location>
        <begin position="23"/>
        <end position="56"/>
    </location>
</feature>
<dbReference type="Gene3D" id="3.30.1330.60">
    <property type="entry name" value="OmpA-like domain"/>
    <property type="match status" value="1"/>
</dbReference>
<dbReference type="CDD" id="cd07185">
    <property type="entry name" value="OmpA_C-like"/>
    <property type="match status" value="1"/>
</dbReference>
<evidence type="ECO:0000256" key="2">
    <source>
        <dbReference type="ARBA" id="ARBA00023136"/>
    </source>
</evidence>
<dbReference type="PROSITE" id="PS51123">
    <property type="entry name" value="OMPA_2"/>
    <property type="match status" value="1"/>
</dbReference>
<dbReference type="InterPro" id="IPR036737">
    <property type="entry name" value="OmpA-like_sf"/>
</dbReference>
<reference evidence="8 10" key="1">
    <citation type="journal article" date="2022" name="Curr. Microbiol.">
        <title>Xanthomonas indica sp. nov., a Novel Member of Non-Pathogenic Xanthomonas Community from Healthy Rice Seeds.</title>
        <authorList>
            <person name="Rana R."/>
            <person name="Madhavan V.N."/>
            <person name="Saroha T."/>
            <person name="Bansal K."/>
            <person name="Kaur A."/>
            <person name="Sonti R.V."/>
            <person name="Patel H.K."/>
            <person name="Patil P.B."/>
        </authorList>
    </citation>
    <scope>NUCLEOTIDE SEQUENCE [LARGE SCALE GENOMIC DNA]</scope>
    <source>
        <strain evidence="8 10">PPL560</strain>
    </source>
</reference>
<feature type="signal peptide" evidence="6">
    <location>
        <begin position="1"/>
        <end position="19"/>
    </location>
</feature>
<reference evidence="8" key="2">
    <citation type="submission" date="2022-01" db="EMBL/GenBank/DDBJ databases">
        <authorList>
            <person name="Rana R."/>
            <person name="Patil P.B."/>
        </authorList>
    </citation>
    <scope>NUCLEOTIDE SEQUENCE</scope>
    <source>
        <strain evidence="8">PPL560</strain>
    </source>
</reference>
<keyword evidence="2 4" id="KW-0472">Membrane</keyword>
<dbReference type="PROSITE" id="PS51257">
    <property type="entry name" value="PROKAR_LIPOPROTEIN"/>
    <property type="match status" value="1"/>
</dbReference>
<evidence type="ECO:0000256" key="6">
    <source>
        <dbReference type="SAM" id="SignalP"/>
    </source>
</evidence>
<dbReference type="PANTHER" id="PTHR30329">
    <property type="entry name" value="STATOR ELEMENT OF FLAGELLAR MOTOR COMPLEX"/>
    <property type="match status" value="1"/>
</dbReference>
<dbReference type="InterPro" id="IPR006665">
    <property type="entry name" value="OmpA-like"/>
</dbReference>
<dbReference type="Pfam" id="PF00691">
    <property type="entry name" value="OmpA"/>
    <property type="match status" value="1"/>
</dbReference>
<dbReference type="SUPFAM" id="SSF103088">
    <property type="entry name" value="OmpA-like"/>
    <property type="match status" value="1"/>
</dbReference>
<gene>
    <name evidence="8" type="ORF">L3V74_06060</name>
    <name evidence="9" type="ORF">Q7W82_01525</name>
</gene>
<accession>A0AAU8I636</accession>
<evidence type="ECO:0000256" key="5">
    <source>
        <dbReference type="SAM" id="MobiDB-lite"/>
    </source>
</evidence>
<dbReference type="EMBL" id="JAKJPQ010000004">
    <property type="protein sequence ID" value="MCI2261099.1"/>
    <property type="molecule type" value="Genomic_DNA"/>
</dbReference>
<keyword evidence="3" id="KW-0998">Cell outer membrane</keyword>
<sequence length="344" mass="36462">MKRAVVATLALAVIASLSACKKHEQQPAHPDDQAPAPAATASSTQDAPTQQAAASTAFDPASLPVSDVPLGDFPYIALPTGYVTSSTPDVADFDQVPFWTGDRLQPVEGKVWSAHIDAAQGKTFSDLELERNIEAVVTALGGKKIFDGRIPEAATQKIKEWPRDVATKYNSGLGDVWNNPAQVFVVHRADRDIWIHLCSYQFGGGLLIAETKPLQVTASLLPASELKTQIDKTGKVALHVNFATDKTDILPDSQPQIAQVVQLLKQDAALKLAVNGYTDGTGDAAHNKTLSEGRAKAVVAALVAQGIDASRLSAAGFGDADPVADNATEQGKSQNRRVELVKKS</sequence>
<evidence type="ECO:0000313" key="9">
    <source>
        <dbReference type="EMBL" id="XCI80873.1"/>
    </source>
</evidence>
<dbReference type="PRINTS" id="PR01021">
    <property type="entry name" value="OMPADOMAIN"/>
</dbReference>
<keyword evidence="10" id="KW-1185">Reference proteome</keyword>
<evidence type="ECO:0000313" key="8">
    <source>
        <dbReference type="EMBL" id="MCI2261099.1"/>
    </source>
</evidence>
<dbReference type="AlphaFoldDB" id="A0AAU8I636"/>